<protein>
    <submittedName>
        <fullName evidence="1">Uncharacterized protein</fullName>
    </submittedName>
</protein>
<proteinExistence type="predicted"/>
<sequence length="78" mass="9512">MSSQSLVNDMMEETLRQISSEPLIVKKTNYVYPDNFHFSRIERVHDFYIENNRKFTWLKQWRGNIFIHGTPFSSYNFM</sequence>
<evidence type="ECO:0000313" key="1">
    <source>
        <dbReference type="EMBL" id="QHU22501.1"/>
    </source>
</evidence>
<dbReference type="AlphaFoldDB" id="A0A6C0KZ30"/>
<accession>A0A6C0KZ30</accession>
<organism evidence="1">
    <name type="scientific">viral metagenome</name>
    <dbReference type="NCBI Taxonomy" id="1070528"/>
    <lineage>
        <taxon>unclassified sequences</taxon>
        <taxon>metagenomes</taxon>
        <taxon>organismal metagenomes</taxon>
    </lineage>
</organism>
<name>A0A6C0KZ30_9ZZZZ</name>
<reference evidence="1" key="1">
    <citation type="journal article" date="2020" name="Nature">
        <title>Giant virus diversity and host interactions through global metagenomics.</title>
        <authorList>
            <person name="Schulz F."/>
            <person name="Roux S."/>
            <person name="Paez-Espino D."/>
            <person name="Jungbluth S."/>
            <person name="Walsh D.A."/>
            <person name="Denef V.J."/>
            <person name="McMahon K.D."/>
            <person name="Konstantinidis K.T."/>
            <person name="Eloe-Fadrosh E.A."/>
            <person name="Kyrpides N.C."/>
            <person name="Woyke T."/>
        </authorList>
    </citation>
    <scope>NUCLEOTIDE SEQUENCE</scope>
    <source>
        <strain evidence="1">GVMAG-S-ERX555907-102</strain>
    </source>
</reference>
<dbReference type="EMBL" id="MN741008">
    <property type="protein sequence ID" value="QHU22501.1"/>
    <property type="molecule type" value="Genomic_DNA"/>
</dbReference>